<evidence type="ECO:0000256" key="3">
    <source>
        <dbReference type="ARBA" id="ARBA00022946"/>
    </source>
</evidence>
<protein>
    <submittedName>
        <fullName evidence="4">Uncharacterized protein</fullName>
    </submittedName>
</protein>
<sequence>MIAKTVLCFSFVKRLIRKVFCCLGFDVEGLMKEIEDVEKYVLARFVSGNVDDVPRFVSSALCYSPSSCIVASTFKRFVVGDVKPSHFPLQNLLLCRHFTSEISETHHDFTVNYLINSCGLSPEGAISASKWVKLRSPKRADSVLSFLRNHGFSETQISSIVRNHSPVLNSNPEKTLLPKLEFFASLGVSKGDLAKTLAYRPKLLSTSLEKRIAPTYDFLRSLLSQKNVVSVLKRGPWIFAEGHSKKVAPNIEVLKKSGIPQSCISLLLTYHPNALKLKPKDLGQLVDELNGMGFDLQKSTSVLAMNVLCGSNRSVWNRSCKIYKRWGWSEDDVLAAFRSQPHCMIVSEKKLIRALEFLVNEMGWSSKMIAKSPLVLCLSLEKRLVPRCSVVKVLLLKGLIKGIENVSLYSLLVPAEKYFLERSKELKSRMSDGGSIVDAVLFISIGLYECVREETKDNAGIFSAKDGMAVGNDCQITSGHPLILTAQPLILTTAFFQSTAIPNQPLYPAVQLLKGLINWIQSVSLCSVLVPVEKLFLERFVARYNLEVPQLSSVYHGRVEVQDIWRKYKGEDGENKGGEGGIEIRRVNENKIVKIKTNNSFCF</sequence>
<dbReference type="FunFam" id="1.25.70.10:FF:000001">
    <property type="entry name" value="Mitochondrial transcription termination factor-like"/>
    <property type="match status" value="1"/>
</dbReference>
<dbReference type="InterPro" id="IPR038538">
    <property type="entry name" value="MTERF_sf"/>
</dbReference>
<dbReference type="SMART" id="SM00733">
    <property type="entry name" value="Mterf"/>
    <property type="match status" value="6"/>
</dbReference>
<comment type="caution">
    <text evidence="4">The sequence shown here is derived from an EMBL/GenBank/DDBJ whole genome shotgun (WGS) entry which is preliminary data.</text>
</comment>
<name>A0A498KCQ6_MALDO</name>
<dbReference type="Pfam" id="PF02536">
    <property type="entry name" value="mTERF"/>
    <property type="match status" value="2"/>
</dbReference>
<dbReference type="PANTHER" id="PTHR13068:SF133">
    <property type="entry name" value="MITOCHONDRIAL TRANSCRIPTION TERMINATION FACTOR FAMILY PROTEIN"/>
    <property type="match status" value="1"/>
</dbReference>
<reference evidence="4 5" key="1">
    <citation type="submission" date="2018-10" db="EMBL/GenBank/DDBJ databases">
        <title>A high-quality apple genome assembly.</title>
        <authorList>
            <person name="Hu J."/>
        </authorList>
    </citation>
    <scope>NUCLEOTIDE SEQUENCE [LARGE SCALE GENOMIC DNA]</scope>
    <source>
        <strain evidence="5">cv. HFTH1</strain>
        <tissue evidence="4">Young leaf</tissue>
    </source>
</reference>
<keyword evidence="2" id="KW-0805">Transcription regulation</keyword>
<dbReference type="GO" id="GO:0006353">
    <property type="term" value="P:DNA-templated transcription termination"/>
    <property type="evidence" value="ECO:0007669"/>
    <property type="project" value="UniProtKB-KW"/>
</dbReference>
<evidence type="ECO:0000313" key="5">
    <source>
        <dbReference type="Proteomes" id="UP000290289"/>
    </source>
</evidence>
<evidence type="ECO:0000313" key="4">
    <source>
        <dbReference type="EMBL" id="RXI05201.1"/>
    </source>
</evidence>
<comment type="similarity">
    <text evidence="1">Belongs to the mTERF family.</text>
</comment>
<gene>
    <name evidence="4" type="ORF">DVH24_006458</name>
</gene>
<keyword evidence="5" id="KW-1185">Reference proteome</keyword>
<accession>A0A498KCQ6</accession>
<keyword evidence="3" id="KW-0809">Transit peptide</keyword>
<dbReference type="PANTHER" id="PTHR13068">
    <property type="entry name" value="CGI-12 PROTEIN-RELATED"/>
    <property type="match status" value="1"/>
</dbReference>
<dbReference type="InterPro" id="IPR003690">
    <property type="entry name" value="MTERF"/>
</dbReference>
<dbReference type="Proteomes" id="UP000290289">
    <property type="component" value="Chromosome 2"/>
</dbReference>
<evidence type="ECO:0000256" key="2">
    <source>
        <dbReference type="ARBA" id="ARBA00022472"/>
    </source>
</evidence>
<keyword evidence="2" id="KW-0804">Transcription</keyword>
<dbReference type="EMBL" id="RDQH01000328">
    <property type="protein sequence ID" value="RXI05201.1"/>
    <property type="molecule type" value="Genomic_DNA"/>
</dbReference>
<dbReference type="AlphaFoldDB" id="A0A498KCQ6"/>
<dbReference type="GO" id="GO:0003676">
    <property type="term" value="F:nucleic acid binding"/>
    <property type="evidence" value="ECO:0007669"/>
    <property type="project" value="InterPro"/>
</dbReference>
<evidence type="ECO:0000256" key="1">
    <source>
        <dbReference type="ARBA" id="ARBA00007692"/>
    </source>
</evidence>
<organism evidence="4 5">
    <name type="scientific">Malus domestica</name>
    <name type="common">Apple</name>
    <name type="synonym">Pyrus malus</name>
    <dbReference type="NCBI Taxonomy" id="3750"/>
    <lineage>
        <taxon>Eukaryota</taxon>
        <taxon>Viridiplantae</taxon>
        <taxon>Streptophyta</taxon>
        <taxon>Embryophyta</taxon>
        <taxon>Tracheophyta</taxon>
        <taxon>Spermatophyta</taxon>
        <taxon>Magnoliopsida</taxon>
        <taxon>eudicotyledons</taxon>
        <taxon>Gunneridae</taxon>
        <taxon>Pentapetalae</taxon>
        <taxon>rosids</taxon>
        <taxon>fabids</taxon>
        <taxon>Rosales</taxon>
        <taxon>Rosaceae</taxon>
        <taxon>Amygdaloideae</taxon>
        <taxon>Maleae</taxon>
        <taxon>Malus</taxon>
    </lineage>
</organism>
<proteinExistence type="inferred from homology"/>
<keyword evidence="2" id="KW-0806">Transcription termination</keyword>
<dbReference type="Gene3D" id="1.25.70.10">
    <property type="entry name" value="Transcription termination factor 3, mitochondrial"/>
    <property type="match status" value="1"/>
</dbReference>